<dbReference type="AlphaFoldDB" id="A0A9R0X8L7"/>
<keyword evidence="3" id="KW-0926">Vacuole</keyword>
<evidence type="ECO:0000256" key="3">
    <source>
        <dbReference type="ARBA" id="ARBA00022554"/>
    </source>
</evidence>
<dbReference type="Gene3D" id="2.120.10.30">
    <property type="entry name" value="TolB, C-terminal domain"/>
    <property type="match status" value="1"/>
</dbReference>
<name>A0A9R0X8L7_TRITD</name>
<dbReference type="GO" id="GO:0016787">
    <property type="term" value="F:hydrolase activity"/>
    <property type="evidence" value="ECO:0007669"/>
    <property type="project" value="TreeGrafter"/>
</dbReference>
<dbReference type="FunFam" id="2.120.10.30:FF:000048">
    <property type="entry name" value="Protein strictosidine synthase-like 10"/>
    <property type="match status" value="1"/>
</dbReference>
<dbReference type="EMBL" id="LT934120">
    <property type="protein sequence ID" value="VAI32042.1"/>
    <property type="molecule type" value="Genomic_DNA"/>
</dbReference>
<dbReference type="Pfam" id="PF03088">
    <property type="entry name" value="Str_synth"/>
    <property type="match status" value="1"/>
</dbReference>
<proteinExistence type="inferred from homology"/>
<dbReference type="Gramene" id="TRITD5Bv1G119360.1">
    <property type="protein sequence ID" value="TRITD5Bv1G119360.1"/>
    <property type="gene ID" value="TRITD5Bv1G119360"/>
</dbReference>
<dbReference type="Pfam" id="PF20067">
    <property type="entry name" value="SSL_N"/>
    <property type="match status" value="1"/>
</dbReference>
<dbReference type="OMA" id="DMEEATH"/>
<evidence type="ECO:0000259" key="5">
    <source>
        <dbReference type="Pfam" id="PF03088"/>
    </source>
</evidence>
<dbReference type="PANTHER" id="PTHR10426">
    <property type="entry name" value="STRICTOSIDINE SYNTHASE-RELATED"/>
    <property type="match status" value="1"/>
</dbReference>
<dbReference type="PANTHER" id="PTHR10426:SF139">
    <property type="entry name" value="OS09G0374900 PROTEIN"/>
    <property type="match status" value="1"/>
</dbReference>
<sequence length="392" mass="42498">MPTRRLEQALTAYIRRHTPPPLLLKLTDMEEATHCRSATLLRSFLSLAFLVWLPPMAAATQEMKSIYAGSRVIPVRLARPAFGPESIVFDHRGGGPYTGVSDGRVLRWRGNRRHRGWTEFAHNYKHKTMAECAAKRKLVEPESACGRPLGLQFHHASGDMYIADAYLGLMRVGRCGGLAEVVATEADGLPFNFLNGVDVDQETGDVYFTDSSTVYQRSEYMLVVLTGDATGRLMRYDPQTGNVTVLRSGLAFPNGVAVSADGTHLVVAETSSCRLLRHWLRGPAAGETEVLADLPGYPDNVRPDGGGRGGYWVGMNRDKQWAESGTTANSMSAVRVVVAGDATNGTVVEALHGFGDATVSEVVERNGSLWIGSVDTPYVGLFKLASLPQCGG</sequence>
<protein>
    <recommendedName>
        <fullName evidence="5">Strictosidine synthase conserved region domain-containing protein</fullName>
    </recommendedName>
</protein>
<keyword evidence="7" id="KW-1185">Reference proteome</keyword>
<keyword evidence="4" id="KW-0325">Glycoprotein</keyword>
<dbReference type="GO" id="GO:0012505">
    <property type="term" value="C:endomembrane system"/>
    <property type="evidence" value="ECO:0007669"/>
    <property type="project" value="TreeGrafter"/>
</dbReference>
<evidence type="ECO:0000256" key="2">
    <source>
        <dbReference type="ARBA" id="ARBA00009191"/>
    </source>
</evidence>
<evidence type="ECO:0000313" key="6">
    <source>
        <dbReference type="EMBL" id="VAI32042.1"/>
    </source>
</evidence>
<organism evidence="6 7">
    <name type="scientific">Triticum turgidum subsp. durum</name>
    <name type="common">Durum wheat</name>
    <name type="synonym">Triticum durum</name>
    <dbReference type="NCBI Taxonomy" id="4567"/>
    <lineage>
        <taxon>Eukaryota</taxon>
        <taxon>Viridiplantae</taxon>
        <taxon>Streptophyta</taxon>
        <taxon>Embryophyta</taxon>
        <taxon>Tracheophyta</taxon>
        <taxon>Spermatophyta</taxon>
        <taxon>Magnoliopsida</taxon>
        <taxon>Liliopsida</taxon>
        <taxon>Poales</taxon>
        <taxon>Poaceae</taxon>
        <taxon>BOP clade</taxon>
        <taxon>Pooideae</taxon>
        <taxon>Triticodae</taxon>
        <taxon>Triticeae</taxon>
        <taxon>Triticinae</taxon>
        <taxon>Triticum</taxon>
    </lineage>
</organism>
<feature type="domain" description="Strictosidine synthase conserved region" evidence="5">
    <location>
        <begin position="195"/>
        <end position="282"/>
    </location>
</feature>
<gene>
    <name evidence="6" type="ORF">TRITD_5Bv1G119360</name>
</gene>
<accession>A0A9R0X8L7</accession>
<evidence type="ECO:0000256" key="1">
    <source>
        <dbReference type="ARBA" id="ARBA00004116"/>
    </source>
</evidence>
<dbReference type="InterPro" id="IPR018119">
    <property type="entry name" value="Strictosidine_synth_cons-reg"/>
</dbReference>
<evidence type="ECO:0000256" key="4">
    <source>
        <dbReference type="ARBA" id="ARBA00023180"/>
    </source>
</evidence>
<dbReference type="SUPFAM" id="SSF63829">
    <property type="entry name" value="Calcium-dependent phosphotriesterase"/>
    <property type="match status" value="1"/>
</dbReference>
<reference evidence="6 7" key="1">
    <citation type="submission" date="2017-09" db="EMBL/GenBank/DDBJ databases">
        <authorList>
            <consortium name="International Durum Wheat Genome Sequencing Consortium (IDWGSC)"/>
            <person name="Milanesi L."/>
        </authorList>
    </citation>
    <scope>NUCLEOTIDE SEQUENCE [LARGE SCALE GENOMIC DNA]</scope>
    <source>
        <strain evidence="7">cv. Svevo</strain>
    </source>
</reference>
<dbReference type="Proteomes" id="UP000324705">
    <property type="component" value="Chromosome 5B"/>
</dbReference>
<comment type="subcellular location">
    <subcellularLocation>
        <location evidence="1">Vacuole</location>
    </subcellularLocation>
</comment>
<dbReference type="GO" id="GO:0005773">
    <property type="term" value="C:vacuole"/>
    <property type="evidence" value="ECO:0007669"/>
    <property type="project" value="UniProtKB-SubCell"/>
</dbReference>
<dbReference type="InterPro" id="IPR011042">
    <property type="entry name" value="6-blade_b-propeller_TolB-like"/>
</dbReference>
<comment type="similarity">
    <text evidence="2">Belongs to the strictosidine synthase family.</text>
</comment>
<evidence type="ECO:0000313" key="7">
    <source>
        <dbReference type="Proteomes" id="UP000324705"/>
    </source>
</evidence>